<organism evidence="1 2">
    <name type="scientific">Luethyella okanaganae</name>
    <dbReference type="NCBI Taxonomy" id="69372"/>
    <lineage>
        <taxon>Bacteria</taxon>
        <taxon>Bacillati</taxon>
        <taxon>Actinomycetota</taxon>
        <taxon>Actinomycetes</taxon>
        <taxon>Micrococcales</taxon>
        <taxon>Microbacteriaceae</taxon>
        <taxon>Luethyella</taxon>
    </lineage>
</organism>
<gene>
    <name evidence="1" type="ORF">ACFQB0_13280</name>
</gene>
<dbReference type="Proteomes" id="UP001596306">
    <property type="component" value="Unassembled WGS sequence"/>
</dbReference>
<evidence type="ECO:0000313" key="2">
    <source>
        <dbReference type="Proteomes" id="UP001596306"/>
    </source>
</evidence>
<keyword evidence="2" id="KW-1185">Reference proteome</keyword>
<comment type="caution">
    <text evidence="1">The sequence shown here is derived from an EMBL/GenBank/DDBJ whole genome shotgun (WGS) entry which is preliminary data.</text>
</comment>
<protein>
    <submittedName>
        <fullName evidence="1">Uncharacterized protein</fullName>
    </submittedName>
</protein>
<proteinExistence type="predicted"/>
<evidence type="ECO:0000313" key="1">
    <source>
        <dbReference type="EMBL" id="MFC6357078.1"/>
    </source>
</evidence>
<accession>A0ABW1VH24</accession>
<dbReference type="RefSeq" id="WP_386732485.1">
    <property type="nucleotide sequence ID" value="NZ_JBHSTP010000003.1"/>
</dbReference>
<dbReference type="EMBL" id="JBHSTP010000003">
    <property type="protein sequence ID" value="MFC6357078.1"/>
    <property type="molecule type" value="Genomic_DNA"/>
</dbReference>
<sequence length="62" mass="6751">MGSIVSRSAGATAIKGLAKNGLRYGKMALQEPLLATRQFMSNPGARIQRMALQAKFMTPRTR</sequence>
<reference evidence="2" key="1">
    <citation type="journal article" date="2019" name="Int. J. Syst. Evol. Microbiol.">
        <title>The Global Catalogue of Microorganisms (GCM) 10K type strain sequencing project: providing services to taxonomists for standard genome sequencing and annotation.</title>
        <authorList>
            <consortium name="The Broad Institute Genomics Platform"/>
            <consortium name="The Broad Institute Genome Sequencing Center for Infectious Disease"/>
            <person name="Wu L."/>
            <person name="Ma J."/>
        </authorList>
    </citation>
    <scope>NUCLEOTIDE SEQUENCE [LARGE SCALE GENOMIC DNA]</scope>
    <source>
        <strain evidence="2">CCUG 43304</strain>
    </source>
</reference>
<name>A0ABW1VH24_9MICO</name>